<proteinExistence type="predicted"/>
<feature type="domain" description="Hydantoinase A/oxoprolinase" evidence="1">
    <location>
        <begin position="198"/>
        <end position="485"/>
    </location>
</feature>
<evidence type="ECO:0000313" key="5">
    <source>
        <dbReference type="Proteomes" id="UP000663525"/>
    </source>
</evidence>
<dbReference type="InterPro" id="IPR043129">
    <property type="entry name" value="ATPase_NBD"/>
</dbReference>
<gene>
    <name evidence="4" type="primary">hyuA</name>
    <name evidence="4" type="ORF">HSR121_0733</name>
</gene>
<dbReference type="GeneID" id="68854373"/>
<feature type="domain" description="Acetophenone carboxylase-like C-terminal" evidence="3">
    <location>
        <begin position="499"/>
        <end position="665"/>
    </location>
</feature>
<evidence type="ECO:0000259" key="3">
    <source>
        <dbReference type="Pfam" id="PF19278"/>
    </source>
</evidence>
<dbReference type="Pfam" id="PF01968">
    <property type="entry name" value="Hydantoinase_A"/>
    <property type="match status" value="1"/>
</dbReference>
<dbReference type="EMBL" id="CP064787">
    <property type="protein sequence ID" value="QSG05087.1"/>
    <property type="molecule type" value="Genomic_DNA"/>
</dbReference>
<dbReference type="AlphaFoldDB" id="A0A897MXB7"/>
<dbReference type="PANTHER" id="PTHR11365">
    <property type="entry name" value="5-OXOPROLINASE RELATED"/>
    <property type="match status" value="1"/>
</dbReference>
<dbReference type="GO" id="GO:0017168">
    <property type="term" value="F:5-oxoprolinase (ATP-hydrolyzing) activity"/>
    <property type="evidence" value="ECO:0007669"/>
    <property type="project" value="TreeGrafter"/>
</dbReference>
<dbReference type="InterPro" id="IPR008040">
    <property type="entry name" value="Hydant_A_N"/>
</dbReference>
<dbReference type="PANTHER" id="PTHR11365:SF23">
    <property type="entry name" value="HYPOTHETICAL 5-OXOPROLINASE (EUROFUNG)-RELATED"/>
    <property type="match status" value="1"/>
</dbReference>
<name>A0A897MXB7_9EURY</name>
<dbReference type="InterPro" id="IPR049517">
    <property type="entry name" value="ACX-like_C"/>
</dbReference>
<dbReference type="SUPFAM" id="SSF53067">
    <property type="entry name" value="Actin-like ATPase domain"/>
    <property type="match status" value="1"/>
</dbReference>
<dbReference type="Pfam" id="PF19278">
    <property type="entry name" value="Hydant_A_C"/>
    <property type="match status" value="1"/>
</dbReference>
<dbReference type="GO" id="GO:0005829">
    <property type="term" value="C:cytosol"/>
    <property type="evidence" value="ECO:0007669"/>
    <property type="project" value="TreeGrafter"/>
</dbReference>
<feature type="domain" description="Hydantoinase/oxoprolinase N-terminal" evidence="2">
    <location>
        <begin position="3"/>
        <end position="177"/>
    </location>
</feature>
<accession>A0A897MXB7</accession>
<evidence type="ECO:0000259" key="2">
    <source>
        <dbReference type="Pfam" id="PF05378"/>
    </source>
</evidence>
<dbReference type="InterPro" id="IPR002821">
    <property type="entry name" value="Hydantoinase_A"/>
</dbReference>
<protein>
    <submittedName>
        <fullName evidence="4">N-methylhydantoinase A/acetone carboxylase, betasubunit</fullName>
    </submittedName>
</protein>
<sequence>MTRIGVDVGGTFTDVVIVDDEGRLRGVKTPSTPAQPDDGVVDGLSRARDDGIDVAGAEFLGHGTTVATNAVLEDDLPPTALVTTDGFRDVLEIGRQDRPDLYDLDFERPPPLVPRDRRLTVSERIGPEGNVVEPLRDSEVAELADRLPDVDAVAVSTLFAFRNPVHERAIREGLREHDDDVAIALSSAVLPEFREYERTSTTALNAALKPRLDAYLGRLSDRTRSIGIDEQWAVMQSHGGLMSVRTAREKPVNTVLSGPAAGVQGAQYLADEAGYEDVITMDMGGTSTDVSLVGGGEPSRSTDWEIAGYPLGVPTIDIHTIGAGGGSIAWIDAGGALRVGPRSAGADPGPAAYGRGGTRPTVTDAHVVLGRIHPEYPLGGDLSVDVDAAREAIERGIADELGQSVRDAARGVLEVTRANMERALRVVSVEQGYDPRSFALVAFGGAGPLHAPRLAEELSIPTVLVPRLAGVLSGLGLLASDLEHAYVTSVVEPLADVTAGELRDRFAELVAEGTETLAADGIDEASMRFERSLDLRYAGQSYSLNVSIEGEPSEETLSAAADRFHAEHETQYGHANPDERVELVNVRLRAIGEIPSIDVRTGAEGTVRDAVLGERSVQFGDEEREVTVYEHGRLPPSGEFDGPAVVQAAESTTVVHPGQSVSVDDRGTLVITTGKA</sequence>
<dbReference type="GO" id="GO:0006749">
    <property type="term" value="P:glutathione metabolic process"/>
    <property type="evidence" value="ECO:0007669"/>
    <property type="project" value="TreeGrafter"/>
</dbReference>
<evidence type="ECO:0000259" key="1">
    <source>
        <dbReference type="Pfam" id="PF01968"/>
    </source>
</evidence>
<dbReference type="Pfam" id="PF05378">
    <property type="entry name" value="Hydant_A_N"/>
    <property type="match status" value="1"/>
</dbReference>
<organism evidence="4 5">
    <name type="scientific">Halapricum desulfuricans</name>
    <dbReference type="NCBI Taxonomy" id="2841257"/>
    <lineage>
        <taxon>Archaea</taxon>
        <taxon>Methanobacteriati</taxon>
        <taxon>Methanobacteriota</taxon>
        <taxon>Stenosarchaea group</taxon>
        <taxon>Halobacteria</taxon>
        <taxon>Halobacteriales</taxon>
        <taxon>Haloarculaceae</taxon>
        <taxon>Halapricum</taxon>
    </lineage>
</organism>
<dbReference type="RefSeq" id="WP_229114737.1">
    <property type="nucleotide sequence ID" value="NZ_CP064787.1"/>
</dbReference>
<dbReference type="InterPro" id="IPR045079">
    <property type="entry name" value="Oxoprolinase-like"/>
</dbReference>
<dbReference type="Proteomes" id="UP000663525">
    <property type="component" value="Chromosome"/>
</dbReference>
<evidence type="ECO:0000313" key="4">
    <source>
        <dbReference type="EMBL" id="QSG05087.1"/>
    </source>
</evidence>
<reference evidence="4" key="1">
    <citation type="submission" date="2020-11" db="EMBL/GenBank/DDBJ databases">
        <title>Carbohydrate-dependent, anaerobic sulfur respiration: A novel catabolism in halophilic archaea.</title>
        <authorList>
            <person name="Sorokin D.Y."/>
            <person name="Messina E."/>
            <person name="Smedile F."/>
            <person name="La Cono V."/>
            <person name="Hallsworth J.E."/>
            <person name="Yakimov M.M."/>
        </authorList>
    </citation>
    <scope>NUCLEOTIDE SEQUENCE</scope>
    <source>
        <strain evidence="4">HSR12-1</strain>
    </source>
</reference>